<dbReference type="InterPro" id="IPR001611">
    <property type="entry name" value="Leu-rich_rpt"/>
</dbReference>
<dbReference type="PANTHER" id="PTHR24114:SF2">
    <property type="entry name" value="F-BOX DOMAIN-CONTAINING PROTEIN-RELATED"/>
    <property type="match status" value="1"/>
</dbReference>
<organism evidence="2 3">
    <name type="scientific">Magallana gigas</name>
    <name type="common">Pacific oyster</name>
    <name type="synonym">Crassostrea gigas</name>
    <dbReference type="NCBI Taxonomy" id="29159"/>
    <lineage>
        <taxon>Eukaryota</taxon>
        <taxon>Metazoa</taxon>
        <taxon>Spiralia</taxon>
        <taxon>Lophotrochozoa</taxon>
        <taxon>Mollusca</taxon>
        <taxon>Bivalvia</taxon>
        <taxon>Autobranchia</taxon>
        <taxon>Pteriomorphia</taxon>
        <taxon>Ostreida</taxon>
        <taxon>Ostreoidea</taxon>
        <taxon>Ostreidae</taxon>
        <taxon>Magallana</taxon>
    </lineage>
</organism>
<sequence length="742" mass="83281">MSGCFVFVNRSLFGGSNYNCRRHEQEAWAGQWDFPESANCDEEASSWKFWQKIHLRRGDQKQKELERLRSDLENGNIPIADVSEIETETGKAQRSHSLRPPPKPPRMFLFRSSSISTPRNSAVINPGSDRNSFIMSQAYQNSRSRDNTNIPTAHVAPVRKEVPPETTDNNNDILEKKEKIIQNTDEVKPIIARPVRGEQPNRIKIVTPDLTPRRNFSRQRRSSEIVPQEERHKLIIQSSLELLCQKFDPFTIMNDLKEKNVVSEEDVQAFQEHPDRRLVCESILHNLLEGPYSKFFIFCDILRHNNDYNCLALIMDVMKDTYDVVYNIPAIASEEIPVMEEEKAVTFEIGYFNAETGVMKPVVELEKTRDSSKRFSRDSLFFKRASRLSYMSVSSDGGRSSDDSVLINHGTPVINICISGHSLHEDRAKALSKVVSKYNCILELRIGKTQLSGRDVGHLSQAIQASACLAVLDLRLNSIGNEGARLLAVSLAKNSHIRQLNISSTGIDHEGCKNLSDALKMNNTITEIDMSFLEIGDSGCICLGNMLKQNKSISKLRLRSSGISWIGCGILFEGVQQSRSLTVLDLSRNFIGDNGMEMMCRHLNEKCSLVELNLENCGITSSGCAMLSDVVLSNKTLTNLDLSVNFIADAGVTKLSAALERNKSIKTLGLNMCGITNDGFSKMLDVLECNPTMTLLKLCYNRLGKEHSNPTATSDDLKYRVRIVTSSNPKLKILLWGNSFDD</sequence>
<dbReference type="OrthoDB" id="120976at2759"/>
<dbReference type="InterPro" id="IPR052394">
    <property type="entry name" value="LRR-containing"/>
</dbReference>
<evidence type="ECO:0000256" key="1">
    <source>
        <dbReference type="SAM" id="MobiDB-lite"/>
    </source>
</evidence>
<dbReference type="EnsemblMetazoa" id="G29956.10">
    <property type="protein sequence ID" value="G29956.10:cds"/>
    <property type="gene ID" value="G29956"/>
</dbReference>
<dbReference type="OMA" id="YNCRRHE"/>
<dbReference type="InterPro" id="IPR011029">
    <property type="entry name" value="DEATH-like_dom_sf"/>
</dbReference>
<dbReference type="SUPFAM" id="SSF52047">
    <property type="entry name" value="RNI-like"/>
    <property type="match status" value="1"/>
</dbReference>
<proteinExistence type="predicted"/>
<dbReference type="Gene3D" id="1.10.533.10">
    <property type="entry name" value="Death Domain, Fas"/>
    <property type="match status" value="1"/>
</dbReference>
<protein>
    <recommendedName>
        <fullName evidence="4">CARD domain-containing protein</fullName>
    </recommendedName>
</protein>
<dbReference type="Pfam" id="PF13516">
    <property type="entry name" value="LRR_6"/>
    <property type="match status" value="6"/>
</dbReference>
<reference evidence="2" key="1">
    <citation type="submission" date="2022-08" db="UniProtKB">
        <authorList>
            <consortium name="EnsemblMetazoa"/>
        </authorList>
    </citation>
    <scope>IDENTIFICATION</scope>
    <source>
        <strain evidence="2">05x7-T-G4-1.051#20</strain>
    </source>
</reference>
<evidence type="ECO:0008006" key="4">
    <source>
        <dbReference type="Google" id="ProtNLM"/>
    </source>
</evidence>
<dbReference type="PANTHER" id="PTHR24114">
    <property type="entry name" value="LEUCINE RICH REPEAT FAMILY PROTEIN"/>
    <property type="match status" value="1"/>
</dbReference>
<dbReference type="AlphaFoldDB" id="A0A8W8M0A6"/>
<dbReference type="InterPro" id="IPR032675">
    <property type="entry name" value="LRR_dom_sf"/>
</dbReference>
<dbReference type="Proteomes" id="UP000005408">
    <property type="component" value="Unassembled WGS sequence"/>
</dbReference>
<name>A0A8W8M0A6_MAGGI</name>
<dbReference type="SMART" id="SM00368">
    <property type="entry name" value="LRR_RI"/>
    <property type="match status" value="8"/>
</dbReference>
<dbReference type="Gene3D" id="3.80.10.10">
    <property type="entry name" value="Ribonuclease Inhibitor"/>
    <property type="match status" value="3"/>
</dbReference>
<evidence type="ECO:0000313" key="3">
    <source>
        <dbReference type="Proteomes" id="UP000005408"/>
    </source>
</evidence>
<feature type="region of interest" description="Disordered" evidence="1">
    <location>
        <begin position="81"/>
        <end position="105"/>
    </location>
</feature>
<dbReference type="SUPFAM" id="SSF47986">
    <property type="entry name" value="DEATH domain"/>
    <property type="match status" value="1"/>
</dbReference>
<accession>A0A8W8M0A6</accession>
<evidence type="ECO:0000313" key="2">
    <source>
        <dbReference type="EnsemblMetazoa" id="G29956.10:cds"/>
    </source>
</evidence>
<keyword evidence="3" id="KW-1185">Reference proteome</keyword>